<reference evidence="3 4" key="1">
    <citation type="journal article" date="2017" name="Front. Microbiol.">
        <title>Phaeobacter piscinae sp. nov., a species of the Roseobacter group and potential aquaculture probiont.</title>
        <authorList>
            <person name="Sonnenschein E.C."/>
            <person name="Phippen C.B.W."/>
            <person name="Nielsen K.F."/>
            <person name="Mateiu R.V."/>
            <person name="Melchiorsen J."/>
            <person name="Gram L."/>
            <person name="Overmann J."/>
            <person name="Freese H.M."/>
        </authorList>
    </citation>
    <scope>NUCLEOTIDE SEQUENCE [LARGE SCALE GENOMIC DNA]</scope>
    <source>
        <strain evidence="3 4">P88</strain>
        <plasmid evidence="4">pp88_h</plasmid>
    </source>
</reference>
<reference evidence="3 4" key="2">
    <citation type="journal article" date="2017" name="Genome Biol. Evol.">
        <title>Trajectories and Drivers of Genome Evolution in Surface-Associated Marine Phaeobacter.</title>
        <authorList>
            <person name="Freese H.M."/>
            <person name="Sikorski J."/>
            <person name="Bunk B."/>
            <person name="Scheuner C."/>
            <person name="Meier-Kolthoff J.P."/>
            <person name="Sproer C."/>
            <person name="Gram L."/>
            <person name="Overmann J."/>
        </authorList>
    </citation>
    <scope>NUCLEOTIDE SEQUENCE [LARGE SCALE GENOMIC DNA]</scope>
    <source>
        <strain evidence="3 4">P88</strain>
        <plasmid evidence="4">pp88_h</plasmid>
    </source>
</reference>
<dbReference type="InterPro" id="IPR050336">
    <property type="entry name" value="Chromosome_partition/occlusion"/>
</dbReference>
<dbReference type="SMART" id="SM00470">
    <property type="entry name" value="ParB"/>
    <property type="match status" value="1"/>
</dbReference>
<dbReference type="PANTHER" id="PTHR33375">
    <property type="entry name" value="CHROMOSOME-PARTITIONING PROTEIN PARB-RELATED"/>
    <property type="match status" value="1"/>
</dbReference>
<gene>
    <name evidence="3" type="primary">repB</name>
    <name evidence="3" type="ORF">PhaeoP88_04643</name>
</gene>
<comment type="similarity">
    <text evidence="1">Belongs to the ParB family.</text>
</comment>
<dbReference type="GO" id="GO:0005694">
    <property type="term" value="C:chromosome"/>
    <property type="evidence" value="ECO:0007669"/>
    <property type="project" value="TreeGrafter"/>
</dbReference>
<geneLocation type="plasmid" evidence="4">
    <name>pp88_h</name>
</geneLocation>
<dbReference type="SUPFAM" id="SSF109709">
    <property type="entry name" value="KorB DNA-binding domain-like"/>
    <property type="match status" value="1"/>
</dbReference>
<dbReference type="InterPro" id="IPR017819">
    <property type="entry name" value="Plasmid_partition_RepB"/>
</dbReference>
<protein>
    <submittedName>
        <fullName evidence="3">Plasmid partitioning protein RepB</fullName>
    </submittedName>
</protein>
<evidence type="ECO:0000259" key="2">
    <source>
        <dbReference type="SMART" id="SM00470"/>
    </source>
</evidence>
<evidence type="ECO:0000313" key="4">
    <source>
        <dbReference type="Proteomes" id="UP000236447"/>
    </source>
</evidence>
<dbReference type="GO" id="GO:0003677">
    <property type="term" value="F:DNA binding"/>
    <property type="evidence" value="ECO:0007669"/>
    <property type="project" value="InterPro"/>
</dbReference>
<accession>A0A2I7KH85</accession>
<dbReference type="InterPro" id="IPR003115">
    <property type="entry name" value="ParB_N"/>
</dbReference>
<evidence type="ECO:0000256" key="1">
    <source>
        <dbReference type="ARBA" id="ARBA00006295"/>
    </source>
</evidence>
<dbReference type="CDD" id="cd16405">
    <property type="entry name" value="RepB_like_N"/>
    <property type="match status" value="1"/>
</dbReference>
<proteinExistence type="inferred from homology"/>
<keyword evidence="3" id="KW-0614">Plasmid</keyword>
<dbReference type="AlphaFoldDB" id="A0A2I7KH85"/>
<dbReference type="PANTHER" id="PTHR33375:SF1">
    <property type="entry name" value="CHROMOSOME-PARTITIONING PROTEIN PARB-RELATED"/>
    <property type="match status" value="1"/>
</dbReference>
<dbReference type="SUPFAM" id="SSF110849">
    <property type="entry name" value="ParB/Sulfiredoxin"/>
    <property type="match status" value="1"/>
</dbReference>
<dbReference type="Gene3D" id="3.90.1530.30">
    <property type="match status" value="1"/>
</dbReference>
<dbReference type="NCBIfam" id="TIGR00180">
    <property type="entry name" value="parB_part"/>
    <property type="match status" value="1"/>
</dbReference>
<name>A0A2I7KH85_9RHOB</name>
<dbReference type="RefSeq" id="WP_102884780.1">
    <property type="nucleotide sequence ID" value="NZ_CP010733.1"/>
</dbReference>
<sequence length="306" mass="33214">MARNRLNAYDALAAGQGAKSQTHFPVLDVLESSLSAIRDIDPTLIDEWGPTDRMDEGETAVSPAAGDNTFESLKDNIAAIGQQVPVLVRPSAKSKERFEIIFGRRRLRACRELGIAVKANVQALDDQTALLAKAVENANRRDLSFYEKALFADGIAKQYSTATEIGDAIGVSRHTVQHLKKVTSAVPKEVGYLIGPAPNRGRRQWFQLVDAFTNGGATKQRATAFLEGVGELSSDERLDALISELTEKSKPQSASREPIKGVTIKAGQGVAIKVAKGPFADWLNSNLDDLLKDAHKQFKATSKTED</sequence>
<dbReference type="Pfam" id="PF02195">
    <property type="entry name" value="ParB_N"/>
    <property type="match status" value="1"/>
</dbReference>
<dbReference type="GO" id="GO:0007059">
    <property type="term" value="P:chromosome segregation"/>
    <property type="evidence" value="ECO:0007669"/>
    <property type="project" value="TreeGrafter"/>
</dbReference>
<dbReference type="InterPro" id="IPR004437">
    <property type="entry name" value="ParB/RepB/Spo0J"/>
</dbReference>
<dbReference type="Gene3D" id="1.10.10.2830">
    <property type="match status" value="1"/>
</dbReference>
<feature type="domain" description="ParB-like N-terminal" evidence="2">
    <location>
        <begin position="47"/>
        <end position="138"/>
    </location>
</feature>
<evidence type="ECO:0000313" key="3">
    <source>
        <dbReference type="EMBL" id="AUR01955.1"/>
    </source>
</evidence>
<dbReference type="NCBIfam" id="TIGR03454">
    <property type="entry name" value="partition_RepB"/>
    <property type="match status" value="1"/>
</dbReference>
<dbReference type="InterPro" id="IPR037972">
    <property type="entry name" value="RepB_N"/>
</dbReference>
<dbReference type="EMBL" id="CP010733">
    <property type="protein sequence ID" value="AUR01955.1"/>
    <property type="molecule type" value="Genomic_DNA"/>
</dbReference>
<organism evidence="3 4">
    <name type="scientific">Phaeobacter inhibens</name>
    <dbReference type="NCBI Taxonomy" id="221822"/>
    <lineage>
        <taxon>Bacteria</taxon>
        <taxon>Pseudomonadati</taxon>
        <taxon>Pseudomonadota</taxon>
        <taxon>Alphaproteobacteria</taxon>
        <taxon>Rhodobacterales</taxon>
        <taxon>Roseobacteraceae</taxon>
        <taxon>Phaeobacter</taxon>
    </lineage>
</organism>
<dbReference type="InterPro" id="IPR036086">
    <property type="entry name" value="ParB/Sulfiredoxin_sf"/>
</dbReference>
<dbReference type="Proteomes" id="UP000236447">
    <property type="component" value="Plasmid pP88_h"/>
</dbReference>